<accession>A0ABY9XWC5</accession>
<evidence type="ECO:0008006" key="4">
    <source>
        <dbReference type="Google" id="ProtNLM"/>
    </source>
</evidence>
<feature type="chain" id="PRO_5047156293" description="Right handed beta helix domain-containing protein" evidence="1">
    <location>
        <begin position="20"/>
        <end position="241"/>
    </location>
</feature>
<evidence type="ECO:0000313" key="2">
    <source>
        <dbReference type="EMBL" id="WNH10055.1"/>
    </source>
</evidence>
<dbReference type="RefSeq" id="WP_415866404.1">
    <property type="nucleotide sequence ID" value="NZ_CP134537.1"/>
</dbReference>
<feature type="signal peptide" evidence="1">
    <location>
        <begin position="1"/>
        <end position="19"/>
    </location>
</feature>
<gene>
    <name evidence="2" type="ORF">RHP51_04980</name>
</gene>
<keyword evidence="1" id="KW-0732">Signal</keyword>
<name>A0ABY9XWC5_9FLAO</name>
<organism evidence="2 3">
    <name type="scientific">Thalassobellus suaedae</name>
    <dbReference type="NCBI Taxonomy" id="3074124"/>
    <lineage>
        <taxon>Bacteria</taxon>
        <taxon>Pseudomonadati</taxon>
        <taxon>Bacteroidota</taxon>
        <taxon>Flavobacteriia</taxon>
        <taxon>Flavobacteriales</taxon>
        <taxon>Flavobacteriaceae</taxon>
        <taxon>Thalassobellus</taxon>
    </lineage>
</organism>
<reference evidence="2 3" key="1">
    <citation type="submission" date="2023-09" db="EMBL/GenBank/DDBJ databases">
        <title>Thalassobella suaedae gen. nov., sp. nov., a marine bacterium of the family Flavobacteriaceae isolated from a halophyte Suaeda japonica.</title>
        <authorList>
            <person name="Lee S.Y."/>
            <person name="Hwang C.Y."/>
        </authorList>
    </citation>
    <scope>NUCLEOTIDE SEQUENCE [LARGE SCALE GENOMIC DNA]</scope>
    <source>
        <strain evidence="2 3">HL-DH14</strain>
    </source>
</reference>
<evidence type="ECO:0000313" key="3">
    <source>
        <dbReference type="Proteomes" id="UP001302806"/>
    </source>
</evidence>
<sequence length="241" mass="25531">MKNLLYIFLLITSITFSQSDMMMIASQAQFANEVGGGLDLSSANVRFIVGNSASLTTTDLAVKSILDSNTGTVQVTQPSNMNSITNHDFTVIAESITSSGVSGLKLETKPIITLEGGNWDEFNIGGAGSSTASLANCSLVNTHPITTGVAFPIDYNIDGLSQSQGTVFIGTIATSSAYISNNTFDSGAHVIIAFDIGDTLEDSSIASEKRIFISGFNAQFWSGDIQTIFINSMKWCYGVSI</sequence>
<proteinExistence type="predicted"/>
<protein>
    <recommendedName>
        <fullName evidence="4">Right handed beta helix domain-containing protein</fullName>
    </recommendedName>
</protein>
<evidence type="ECO:0000256" key="1">
    <source>
        <dbReference type="SAM" id="SignalP"/>
    </source>
</evidence>
<dbReference type="Proteomes" id="UP001302806">
    <property type="component" value="Chromosome"/>
</dbReference>
<dbReference type="EMBL" id="CP134537">
    <property type="protein sequence ID" value="WNH10055.1"/>
    <property type="molecule type" value="Genomic_DNA"/>
</dbReference>